<proteinExistence type="predicted"/>
<keyword evidence="2" id="KW-0472">Membrane</keyword>
<keyword evidence="2" id="KW-1133">Transmembrane helix</keyword>
<feature type="region of interest" description="Disordered" evidence="1">
    <location>
        <begin position="127"/>
        <end position="147"/>
    </location>
</feature>
<feature type="compositionally biased region" description="Polar residues" evidence="1">
    <location>
        <begin position="127"/>
        <end position="136"/>
    </location>
</feature>
<dbReference type="PANTHER" id="PTHR12956">
    <property type="entry name" value="ALKALINE CERAMIDASE-RELATED"/>
    <property type="match status" value="1"/>
</dbReference>
<dbReference type="EMBL" id="GCKF01036072">
    <property type="protein sequence ID" value="JAG96811.1"/>
    <property type="molecule type" value="Transcribed_RNA"/>
</dbReference>
<name>A0A0D6R272_ARACU</name>
<evidence type="ECO:0000256" key="1">
    <source>
        <dbReference type="SAM" id="MobiDB-lite"/>
    </source>
</evidence>
<protein>
    <recommendedName>
        <fullName evidence="3">TOD1/MUCI70 glycosyltransferase-like domain-containing protein</fullName>
    </recommendedName>
</protein>
<feature type="domain" description="TOD1/MUCI70 glycosyltransferase-like" evidence="3">
    <location>
        <begin position="232"/>
        <end position="321"/>
    </location>
</feature>
<evidence type="ECO:0000256" key="2">
    <source>
        <dbReference type="SAM" id="Phobius"/>
    </source>
</evidence>
<organism evidence="4">
    <name type="scientific">Araucaria cunninghamii</name>
    <name type="common">Hoop pine</name>
    <name type="synonym">Moreton Bay pine</name>
    <dbReference type="NCBI Taxonomy" id="56994"/>
    <lineage>
        <taxon>Eukaryota</taxon>
        <taxon>Viridiplantae</taxon>
        <taxon>Streptophyta</taxon>
        <taxon>Embryophyta</taxon>
        <taxon>Tracheophyta</taxon>
        <taxon>Spermatophyta</taxon>
        <taxon>Pinopsida</taxon>
        <taxon>Pinidae</taxon>
        <taxon>Conifers II</taxon>
        <taxon>Araucariales</taxon>
        <taxon>Araucariaceae</taxon>
        <taxon>Araucaria</taxon>
    </lineage>
</organism>
<dbReference type="Pfam" id="PF04765">
    <property type="entry name" value="TOD1_MUCI70"/>
    <property type="match status" value="1"/>
</dbReference>
<sequence length="322" mass="34965">MTVGGLGQRSGSAGSLQWLQQQQLQLQQQHQSLVIASSLAPLNLRKVGKGGVSPSGRERLGFWICRMVGRRRAGMSLLVLVSVLVFISFLFSLNKDEDGLLVVPATQSSRVLERPIADRRNTLGHLSVSSNSSILGTPSKKDHNLQPHKVNSTPLFSLPLENKSRIHPPVASSDGSLPPGHPCQHFTLPPPPADKKRTGPRPCPVCYLPLEDAIKLMPAVPSATPVLKNLTFVTEAASAVPSHGSSGSEFGGYTTLKQRDDYFNIRESMHIHCGFVKGSMPGIATGFDIDKEDLLDMYQCHGIVVASAIFGNYDELQQPKKY</sequence>
<feature type="region of interest" description="Disordered" evidence="1">
    <location>
        <begin position="167"/>
        <end position="199"/>
    </location>
</feature>
<dbReference type="InterPro" id="IPR048354">
    <property type="entry name" value="TOD1_MUCI70_glycTrfase_dom"/>
</dbReference>
<keyword evidence="2" id="KW-0812">Transmembrane</keyword>
<dbReference type="InterPro" id="IPR006852">
    <property type="entry name" value="TOD1_MUCI70"/>
</dbReference>
<dbReference type="PANTHER" id="PTHR12956:SF38">
    <property type="entry name" value="HEXOSYLTRANSFERASE MUCI70-RELATED"/>
    <property type="match status" value="1"/>
</dbReference>
<accession>A0A0D6R272</accession>
<reference evidence="4" key="1">
    <citation type="submission" date="2015-03" db="EMBL/GenBank/DDBJ databases">
        <title>A transcriptome of Araucaria cunninghamii, an australian fine timber species.</title>
        <authorList>
            <person name="Jing Yi C.J.Y."/>
            <person name="Yin San L.Y.S."/>
            <person name="Abdul Karim S.S."/>
            <person name="Wan Azmi N.N."/>
            <person name="Hercus R.R."/>
            <person name="Croft L.L."/>
        </authorList>
    </citation>
    <scope>NUCLEOTIDE SEQUENCE</scope>
    <source>
        <strain evidence="4">MI0301</strain>
        <tissue evidence="4">Leaf</tissue>
    </source>
</reference>
<dbReference type="AlphaFoldDB" id="A0A0D6R272"/>
<feature type="transmembrane region" description="Helical" evidence="2">
    <location>
        <begin position="73"/>
        <end position="93"/>
    </location>
</feature>
<evidence type="ECO:0000313" key="4">
    <source>
        <dbReference type="EMBL" id="JAG96811.1"/>
    </source>
</evidence>
<evidence type="ECO:0000259" key="3">
    <source>
        <dbReference type="Pfam" id="PF04765"/>
    </source>
</evidence>